<sequence>MDWTRGPPVGRGSSATVYMATLNSSGQQFAVKSTNLASSALLHKEHALLSNLSSPYLIKCLGFDVETQPLNPPVFNLFMEYFPEGTLWDAIQINGGRIEESMIGVFSRQILKGLEYLHANGLAHCDIKSRNLLLSDEGLKIADLGCAKFVDGISGNGVGAFSGSPAFMAPEVARGEEQGFPADVWAFGCTVIEMATGDHPWPEIEDPVSALYRIGFSGEVPEIPRWLSESAKDFVAKCLIKDPKERWSVKRLLEHPFLEGFDSESEIEGSRMKTVNSSSPSCVLDQRFWDSMEDLESPSKVTQQASLVDCPAERIRRLADNLSCDLELEWDDGDWVLIRNNGVGGGSHGNGSVSLDFCATIEEEDEILNLEIEENSVLFCLVDDDFSVVNSRNGGLEMELKSDFMLETVENHFSFTLIQIHLLFPHDLHLPLLLSFPNLTCLIALFKNYSLVKLKVKGYPGKDGQEVEVDVEHGDGSKVEVDDGHEDGQKVEVDAKHEDGQEMEVDNRHKDGWEVEVNIEHEDGWEVEVDARHEDGQREHYHLEEEQRGYLRNLL</sequence>
<evidence type="ECO:0000256" key="4">
    <source>
        <dbReference type="ARBA" id="ARBA00022840"/>
    </source>
</evidence>
<dbReference type="AlphaFoldDB" id="A0A1S3BIX8"/>
<dbReference type="Gene3D" id="1.10.510.10">
    <property type="entry name" value="Transferase(Phosphotransferase) domain 1"/>
    <property type="match status" value="1"/>
</dbReference>
<evidence type="ECO:0000259" key="6">
    <source>
        <dbReference type="PROSITE" id="PS50011"/>
    </source>
</evidence>
<keyword evidence="2 5" id="KW-0547">Nucleotide-binding</keyword>
<feature type="binding site" evidence="5">
    <location>
        <position position="32"/>
    </location>
    <ligand>
        <name>ATP</name>
        <dbReference type="ChEBI" id="CHEBI:30616"/>
    </ligand>
</feature>
<evidence type="ECO:0000256" key="3">
    <source>
        <dbReference type="ARBA" id="ARBA00022777"/>
    </source>
</evidence>
<dbReference type="SMART" id="SM00220">
    <property type="entry name" value="S_TKc"/>
    <property type="match status" value="1"/>
</dbReference>
<dbReference type="InterPro" id="IPR008271">
    <property type="entry name" value="Ser/Thr_kinase_AS"/>
</dbReference>
<dbReference type="InterPro" id="IPR011009">
    <property type="entry name" value="Kinase-like_dom_sf"/>
</dbReference>
<evidence type="ECO:0000256" key="5">
    <source>
        <dbReference type="PROSITE-ProRule" id="PRU10141"/>
    </source>
</evidence>
<keyword evidence="3" id="KW-0418">Kinase</keyword>
<feature type="domain" description="Protein kinase" evidence="6">
    <location>
        <begin position="3"/>
        <end position="258"/>
    </location>
</feature>
<dbReference type="PROSITE" id="PS50011">
    <property type="entry name" value="PROTEIN_KINASE_DOM"/>
    <property type="match status" value="1"/>
</dbReference>
<gene>
    <name evidence="7" type="primary">103490380</name>
</gene>
<protein>
    <recommendedName>
        <fullName evidence="6">Protein kinase domain-containing protein</fullName>
    </recommendedName>
</protein>
<accession>A0A1S3BIX8</accession>
<dbReference type="InterPro" id="IPR000719">
    <property type="entry name" value="Prot_kinase_dom"/>
</dbReference>
<dbReference type="Pfam" id="PF00069">
    <property type="entry name" value="Pkinase"/>
    <property type="match status" value="1"/>
</dbReference>
<dbReference type="GO" id="GO:0007165">
    <property type="term" value="P:signal transduction"/>
    <property type="evidence" value="ECO:0007669"/>
    <property type="project" value="TreeGrafter"/>
</dbReference>
<organism evidence="7">
    <name type="scientific">Cucumis melo</name>
    <name type="common">Muskmelon</name>
    <dbReference type="NCBI Taxonomy" id="3656"/>
    <lineage>
        <taxon>Eukaryota</taxon>
        <taxon>Viridiplantae</taxon>
        <taxon>Streptophyta</taxon>
        <taxon>Embryophyta</taxon>
        <taxon>Tracheophyta</taxon>
        <taxon>Spermatophyta</taxon>
        <taxon>Magnoliopsida</taxon>
        <taxon>eudicotyledons</taxon>
        <taxon>Gunneridae</taxon>
        <taxon>Pentapetalae</taxon>
        <taxon>rosids</taxon>
        <taxon>fabids</taxon>
        <taxon>Cucurbitales</taxon>
        <taxon>Cucurbitaceae</taxon>
        <taxon>Benincaseae</taxon>
        <taxon>Cucumis</taxon>
    </lineage>
</organism>
<dbReference type="SUPFAM" id="SSF56112">
    <property type="entry name" value="Protein kinase-like (PK-like)"/>
    <property type="match status" value="1"/>
</dbReference>
<dbReference type="GO" id="GO:0004672">
    <property type="term" value="F:protein kinase activity"/>
    <property type="evidence" value="ECO:0007669"/>
    <property type="project" value="InterPro"/>
</dbReference>
<dbReference type="PROSITE" id="PS00107">
    <property type="entry name" value="PROTEIN_KINASE_ATP"/>
    <property type="match status" value="1"/>
</dbReference>
<keyword evidence="1" id="KW-0808">Transferase</keyword>
<dbReference type="PANTHER" id="PTHR48011:SF76">
    <property type="entry name" value="MITOGEN-ACTIVATED PROTEIN KINASE KINASE KINASE 15"/>
    <property type="match status" value="1"/>
</dbReference>
<evidence type="ECO:0000313" key="7">
    <source>
        <dbReference type="EnsemblPlants" id="MELO3C013150.2.1"/>
    </source>
</evidence>
<keyword evidence="4 5" id="KW-0067">ATP-binding</keyword>
<reference evidence="7" key="1">
    <citation type="submission" date="2023-03" db="UniProtKB">
        <authorList>
            <consortium name="EnsemblPlants"/>
        </authorList>
    </citation>
    <scope>IDENTIFICATION</scope>
</reference>
<evidence type="ECO:0000256" key="2">
    <source>
        <dbReference type="ARBA" id="ARBA00022741"/>
    </source>
</evidence>
<dbReference type="GO" id="GO:0005524">
    <property type="term" value="F:ATP binding"/>
    <property type="evidence" value="ECO:0007669"/>
    <property type="project" value="UniProtKB-UniRule"/>
</dbReference>
<dbReference type="EnsemblPlants" id="MELO3C013150.2.1">
    <property type="protein sequence ID" value="MELO3C013150.2.1"/>
    <property type="gene ID" value="MELO3C013150.2"/>
</dbReference>
<evidence type="ECO:0000256" key="1">
    <source>
        <dbReference type="ARBA" id="ARBA00022679"/>
    </source>
</evidence>
<dbReference type="CDD" id="cd06606">
    <property type="entry name" value="STKc_MAPKKK"/>
    <property type="match status" value="1"/>
</dbReference>
<dbReference type="PANTHER" id="PTHR48011">
    <property type="entry name" value="CCR4-NOT TRANSCRIPTIONAL COMPLEX SUBUNIT CAF120-RELATED"/>
    <property type="match status" value="1"/>
</dbReference>
<dbReference type="InterPro" id="IPR052751">
    <property type="entry name" value="Plant_MAPKKK"/>
</dbReference>
<proteinExistence type="predicted"/>
<dbReference type="Gramene" id="MELO3C013150.2.1">
    <property type="protein sequence ID" value="MELO3C013150.2.1"/>
    <property type="gene ID" value="MELO3C013150.2"/>
</dbReference>
<dbReference type="PROSITE" id="PS00108">
    <property type="entry name" value="PROTEIN_KINASE_ST"/>
    <property type="match status" value="1"/>
</dbReference>
<dbReference type="InterPro" id="IPR017441">
    <property type="entry name" value="Protein_kinase_ATP_BS"/>
</dbReference>
<dbReference type="eggNOG" id="KOG0198">
    <property type="taxonomic scope" value="Eukaryota"/>
</dbReference>
<name>A0A1S3BIX8_CUCME</name>